<evidence type="ECO:0000256" key="9">
    <source>
        <dbReference type="ARBA" id="ARBA00023128"/>
    </source>
</evidence>
<evidence type="ECO:0000256" key="7">
    <source>
        <dbReference type="ARBA" id="ARBA00022803"/>
    </source>
</evidence>
<keyword evidence="6 12" id="KW-1000">Mitochondrion outer membrane</keyword>
<keyword evidence="10 12" id="KW-0472">Membrane</keyword>
<feature type="transmembrane region" description="Helical" evidence="13">
    <location>
        <begin position="130"/>
        <end position="151"/>
    </location>
</feature>
<evidence type="ECO:0000256" key="6">
    <source>
        <dbReference type="ARBA" id="ARBA00022787"/>
    </source>
</evidence>
<dbReference type="InterPro" id="IPR016543">
    <property type="entry name" value="Fis1"/>
</dbReference>
<comment type="domain">
    <text evidence="12">The C-terminus is required for mitochondrial localization, while the N-terminus is necessary for mitochondrial fission.</text>
</comment>
<evidence type="ECO:0000313" key="14">
    <source>
        <dbReference type="EMBL" id="OZJ04200.1"/>
    </source>
</evidence>
<evidence type="ECO:0000256" key="3">
    <source>
        <dbReference type="ARBA" id="ARBA00014314"/>
    </source>
</evidence>
<dbReference type="Gene3D" id="1.25.40.10">
    <property type="entry name" value="Tetratricopeptide repeat domain"/>
    <property type="match status" value="1"/>
</dbReference>
<evidence type="ECO:0000256" key="13">
    <source>
        <dbReference type="SAM" id="Phobius"/>
    </source>
</evidence>
<dbReference type="FunFam" id="1.25.40.10:FF:000179">
    <property type="entry name" value="Mitochondrial fission 1 protein"/>
    <property type="match status" value="1"/>
</dbReference>
<dbReference type="InterPro" id="IPR028058">
    <property type="entry name" value="Fis1_TPR_N"/>
</dbReference>
<evidence type="ECO:0000256" key="1">
    <source>
        <dbReference type="ARBA" id="ARBA00004572"/>
    </source>
</evidence>
<sequence>MAKAYTDSLPFVSDAETPLSPRELEVLRKQYLKEGEQTSLQTKFNYAWGLIKSKRSIETKEGVRLLVEIYQESPERRRECLYYLALGNYKLGNYTDARKYNDSLLSFEPRNSQALSLRELIERKVAQEGLTGMAIAGGVVTVGGILLAALLRGGNRRR</sequence>
<dbReference type="PIRSF" id="PIRSF008835">
    <property type="entry name" value="TPR_repeat_11_Fis1"/>
    <property type="match status" value="1"/>
</dbReference>
<evidence type="ECO:0000256" key="5">
    <source>
        <dbReference type="ARBA" id="ARBA00022737"/>
    </source>
</evidence>
<dbReference type="GO" id="GO:0000266">
    <property type="term" value="P:mitochondrial fission"/>
    <property type="evidence" value="ECO:0007669"/>
    <property type="project" value="UniProtKB-UniRule"/>
</dbReference>
<keyword evidence="7" id="KW-0802">TPR repeat</keyword>
<dbReference type="PANTHER" id="PTHR13247">
    <property type="entry name" value="TETRATRICOPEPTIDE REPEAT PROTEIN 11 TPR REPEAT PROTEIN 11"/>
    <property type="match status" value="1"/>
</dbReference>
<dbReference type="InterPro" id="IPR028061">
    <property type="entry name" value="Fis1_TPR_C"/>
</dbReference>
<evidence type="ECO:0000256" key="12">
    <source>
        <dbReference type="PIRNR" id="PIRNR008835"/>
    </source>
</evidence>
<dbReference type="Proteomes" id="UP000242875">
    <property type="component" value="Unassembled WGS sequence"/>
</dbReference>
<dbReference type="Pfam" id="PF14852">
    <property type="entry name" value="Fis1_TPR_N"/>
    <property type="match status" value="1"/>
</dbReference>
<evidence type="ECO:0000256" key="4">
    <source>
        <dbReference type="ARBA" id="ARBA00022692"/>
    </source>
</evidence>
<keyword evidence="9 12" id="KW-0496">Mitochondrion</keyword>
<keyword evidence="8 13" id="KW-1133">Transmembrane helix</keyword>
<evidence type="ECO:0000256" key="8">
    <source>
        <dbReference type="ARBA" id="ARBA00022989"/>
    </source>
</evidence>
<keyword evidence="5" id="KW-0677">Repeat</keyword>
<dbReference type="OrthoDB" id="421154at2759"/>
<reference evidence="14 15" key="1">
    <citation type="journal article" date="2017" name="Mycologia">
        <title>Bifiguratus adelaidae, gen. et sp. nov., a new member of Mucoromycotina in endophytic and soil-dwelling habitats.</title>
        <authorList>
            <person name="Torres-Cruz T.J."/>
            <person name="Billingsley Tobias T.L."/>
            <person name="Almatruk M."/>
            <person name="Hesse C."/>
            <person name="Kuske C.R."/>
            <person name="Desiro A."/>
            <person name="Benucci G.M."/>
            <person name="Bonito G."/>
            <person name="Stajich J.E."/>
            <person name="Dunlap C."/>
            <person name="Arnold A.E."/>
            <person name="Porras-Alfaro A."/>
        </authorList>
    </citation>
    <scope>NUCLEOTIDE SEQUENCE [LARGE SCALE GENOMIC DNA]</scope>
    <source>
        <strain evidence="14 15">AZ0501</strain>
    </source>
</reference>
<dbReference type="EMBL" id="MVBO01000050">
    <property type="protein sequence ID" value="OZJ04200.1"/>
    <property type="molecule type" value="Genomic_DNA"/>
</dbReference>
<dbReference type="GO" id="GO:0005778">
    <property type="term" value="C:peroxisomal membrane"/>
    <property type="evidence" value="ECO:0007669"/>
    <property type="project" value="TreeGrafter"/>
</dbReference>
<comment type="function">
    <text evidence="11">Has a role in mitochondrial fission. Has a role in outer membrane fission but not matrix separation.</text>
</comment>
<dbReference type="InterPro" id="IPR011990">
    <property type="entry name" value="TPR-like_helical_dom_sf"/>
</dbReference>
<evidence type="ECO:0000313" key="15">
    <source>
        <dbReference type="Proteomes" id="UP000242875"/>
    </source>
</evidence>
<evidence type="ECO:0000256" key="2">
    <source>
        <dbReference type="ARBA" id="ARBA00008937"/>
    </source>
</evidence>
<dbReference type="AlphaFoldDB" id="A0A261Y0P7"/>
<evidence type="ECO:0000256" key="11">
    <source>
        <dbReference type="ARBA" id="ARBA00025016"/>
    </source>
</evidence>
<dbReference type="InterPro" id="IPR033745">
    <property type="entry name" value="Fis1_cytosol"/>
</dbReference>
<keyword evidence="4 13" id="KW-0812">Transmembrane</keyword>
<comment type="similarity">
    <text evidence="2 12">Belongs to the FIS1 family.</text>
</comment>
<organism evidence="14 15">
    <name type="scientific">Bifiguratus adelaidae</name>
    <dbReference type="NCBI Taxonomy" id="1938954"/>
    <lineage>
        <taxon>Eukaryota</taxon>
        <taxon>Fungi</taxon>
        <taxon>Fungi incertae sedis</taxon>
        <taxon>Mucoromycota</taxon>
        <taxon>Mucoromycotina</taxon>
        <taxon>Endogonomycetes</taxon>
        <taxon>Endogonales</taxon>
        <taxon>Endogonales incertae sedis</taxon>
        <taxon>Bifiguratus</taxon>
    </lineage>
</organism>
<dbReference type="Pfam" id="PF14853">
    <property type="entry name" value="Fis1_TPR_C"/>
    <property type="match status" value="1"/>
</dbReference>
<proteinExistence type="inferred from homology"/>
<keyword evidence="15" id="KW-1185">Reference proteome</keyword>
<comment type="subcellular location">
    <subcellularLocation>
        <location evidence="1">Mitochondrion outer membrane</location>
        <topology evidence="1">Single-pass membrane protein</topology>
    </subcellularLocation>
</comment>
<dbReference type="PANTHER" id="PTHR13247:SF0">
    <property type="entry name" value="MITOCHONDRIAL FISSION 1 PROTEIN"/>
    <property type="match status" value="1"/>
</dbReference>
<dbReference type="SUPFAM" id="SSF48452">
    <property type="entry name" value="TPR-like"/>
    <property type="match status" value="1"/>
</dbReference>
<accession>A0A261Y0P7</accession>
<dbReference type="CDD" id="cd12212">
    <property type="entry name" value="Fis1"/>
    <property type="match status" value="1"/>
</dbReference>
<comment type="caution">
    <text evidence="14">The sequence shown here is derived from an EMBL/GenBank/DDBJ whole genome shotgun (WGS) entry which is preliminary data.</text>
</comment>
<dbReference type="GO" id="GO:0005741">
    <property type="term" value="C:mitochondrial outer membrane"/>
    <property type="evidence" value="ECO:0007669"/>
    <property type="project" value="UniProtKB-SubCell"/>
</dbReference>
<name>A0A261Y0P7_9FUNG</name>
<dbReference type="GO" id="GO:0000422">
    <property type="term" value="P:autophagy of mitochondrion"/>
    <property type="evidence" value="ECO:0007669"/>
    <property type="project" value="TreeGrafter"/>
</dbReference>
<dbReference type="GO" id="GO:0016559">
    <property type="term" value="P:peroxisome fission"/>
    <property type="evidence" value="ECO:0007669"/>
    <property type="project" value="TreeGrafter"/>
</dbReference>
<evidence type="ECO:0000256" key="10">
    <source>
        <dbReference type="ARBA" id="ARBA00023136"/>
    </source>
</evidence>
<protein>
    <recommendedName>
        <fullName evidence="3 12">Mitochondrial fission 1 protein</fullName>
    </recommendedName>
</protein>
<gene>
    <name evidence="14" type="ORF">BZG36_02188</name>
</gene>